<dbReference type="GO" id="GO:0008194">
    <property type="term" value="F:UDP-glycosyltransferase activity"/>
    <property type="evidence" value="ECO:0007669"/>
    <property type="project" value="InterPro"/>
</dbReference>
<dbReference type="PANTHER" id="PTHR48044">
    <property type="entry name" value="GLYCOSYLTRANSFERASE"/>
    <property type="match status" value="1"/>
</dbReference>
<keyword evidence="1" id="KW-0808">Transferase</keyword>
<dbReference type="EMBL" id="CM018051">
    <property type="protein sequence ID" value="KAA8517505.1"/>
    <property type="molecule type" value="Genomic_DNA"/>
</dbReference>
<dbReference type="Pfam" id="PF00201">
    <property type="entry name" value="UDPGT"/>
    <property type="match status" value="1"/>
</dbReference>
<evidence type="ECO:0000313" key="3">
    <source>
        <dbReference type="Proteomes" id="UP000325577"/>
    </source>
</evidence>
<proteinExistence type="predicted"/>
<dbReference type="InterPro" id="IPR002213">
    <property type="entry name" value="UDP_glucos_trans"/>
</dbReference>
<evidence type="ECO:0000256" key="1">
    <source>
        <dbReference type="ARBA" id="ARBA00022679"/>
    </source>
</evidence>
<protein>
    <submittedName>
        <fullName evidence="2">Uncharacterized protein</fullName>
    </submittedName>
</protein>
<dbReference type="Gene3D" id="3.40.50.2000">
    <property type="entry name" value="Glycogen Phosphorylase B"/>
    <property type="match status" value="1"/>
</dbReference>
<organism evidence="2 3">
    <name type="scientific">Nyssa sinensis</name>
    <dbReference type="NCBI Taxonomy" id="561372"/>
    <lineage>
        <taxon>Eukaryota</taxon>
        <taxon>Viridiplantae</taxon>
        <taxon>Streptophyta</taxon>
        <taxon>Embryophyta</taxon>
        <taxon>Tracheophyta</taxon>
        <taxon>Spermatophyta</taxon>
        <taxon>Magnoliopsida</taxon>
        <taxon>eudicotyledons</taxon>
        <taxon>Gunneridae</taxon>
        <taxon>Pentapetalae</taxon>
        <taxon>asterids</taxon>
        <taxon>Cornales</taxon>
        <taxon>Nyssaceae</taxon>
        <taxon>Nyssa</taxon>
    </lineage>
</organism>
<dbReference type="AlphaFoldDB" id="A0A5J4ZG22"/>
<evidence type="ECO:0000313" key="2">
    <source>
        <dbReference type="EMBL" id="KAA8517505.1"/>
    </source>
</evidence>
<dbReference type="Proteomes" id="UP000325577">
    <property type="component" value="Linkage Group LG8"/>
</dbReference>
<accession>A0A5J4ZG22</accession>
<dbReference type="OrthoDB" id="1731167at2759"/>
<dbReference type="GO" id="GO:1901135">
    <property type="term" value="P:carbohydrate derivative metabolic process"/>
    <property type="evidence" value="ECO:0007669"/>
    <property type="project" value="UniProtKB-ARBA"/>
</dbReference>
<name>A0A5J4ZG22_9ASTE</name>
<dbReference type="PANTHER" id="PTHR48044:SF29">
    <property type="entry name" value="GLYCOSYLTRANSFERASE"/>
    <property type="match status" value="1"/>
</dbReference>
<keyword evidence="3" id="KW-1185">Reference proteome</keyword>
<gene>
    <name evidence="2" type="ORF">F0562_017865</name>
</gene>
<dbReference type="SUPFAM" id="SSF53756">
    <property type="entry name" value="UDP-Glycosyltransferase/glycogen phosphorylase"/>
    <property type="match status" value="1"/>
</dbReference>
<sequence length="118" mass="13174">MESMKYGVPIIAIPIHVDQPLNARLVEHIGIGVEVVRDENGRLEAKKVATVIKNVVVEKNGEVREKARKLADNIEKKGEEEIDGVDVCFAVEVEGSELSKGWFFLRRYLTSLIIKVGC</sequence>
<reference evidence="2 3" key="1">
    <citation type="submission" date="2019-09" db="EMBL/GenBank/DDBJ databases">
        <title>A chromosome-level genome assembly of the Chinese tupelo Nyssa sinensis.</title>
        <authorList>
            <person name="Yang X."/>
            <person name="Kang M."/>
            <person name="Yang Y."/>
            <person name="Xiong H."/>
            <person name="Wang M."/>
            <person name="Zhang Z."/>
            <person name="Wang Z."/>
            <person name="Wu H."/>
            <person name="Ma T."/>
            <person name="Liu J."/>
            <person name="Xi Z."/>
        </authorList>
    </citation>
    <scope>NUCLEOTIDE SEQUENCE [LARGE SCALE GENOMIC DNA]</scope>
    <source>
        <strain evidence="2">J267</strain>
        <tissue evidence="2">Leaf</tissue>
    </source>
</reference>